<dbReference type="Pfam" id="PF00665">
    <property type="entry name" value="rve"/>
    <property type="match status" value="1"/>
</dbReference>
<sequence length="275" mass="32602">MDLTQRQRILRMVSQGIPISHIARTEDVDRKAIYRALAQPTKAPPQEAPSTLIAPYVPQIEEWIQKGFTAVWMYQELRRQHRFPGSYDTVKRYVATVRPPKPPESVIRFETPPGDQAQMDWAHFKLTDDNGRIHRFYAFVWTLSYSRWMDILWVPHCDIRTIIRCHEQVFSRHGGVPAEILYDRQSPVYQKQRKEEIVLNPIFEQFARHWGFEPVVAQARRGQTKGKVERPIRYIRGNFYPSVETFESLDKIQNDCDLWLQTCANIRLHRTTRER</sequence>
<dbReference type="GO" id="GO:0003676">
    <property type="term" value="F:nucleic acid binding"/>
    <property type="evidence" value="ECO:0007669"/>
    <property type="project" value="InterPro"/>
</dbReference>
<protein>
    <submittedName>
        <fullName evidence="2">IS21 family transposase</fullName>
    </submittedName>
</protein>
<organism evidence="2 3">
    <name type="scientific">Heliomicrobium undosum</name>
    <dbReference type="NCBI Taxonomy" id="121734"/>
    <lineage>
        <taxon>Bacteria</taxon>
        <taxon>Bacillati</taxon>
        <taxon>Bacillota</taxon>
        <taxon>Clostridia</taxon>
        <taxon>Eubacteriales</taxon>
        <taxon>Heliobacteriaceae</taxon>
        <taxon>Heliomicrobium</taxon>
    </lineage>
</organism>
<proteinExistence type="predicted"/>
<dbReference type="GO" id="GO:0015074">
    <property type="term" value="P:DNA integration"/>
    <property type="evidence" value="ECO:0007669"/>
    <property type="project" value="InterPro"/>
</dbReference>
<evidence type="ECO:0000313" key="3">
    <source>
        <dbReference type="Proteomes" id="UP000463470"/>
    </source>
</evidence>
<dbReference type="RefSeq" id="WP_161259230.1">
    <property type="nucleotide sequence ID" value="NZ_WXEY01000017.1"/>
</dbReference>
<reference evidence="2 3" key="1">
    <citation type="submission" date="2020-01" db="EMBL/GenBank/DDBJ databases">
        <title>Whole-genome sequence of Heliobacterium undosum DSM 13378.</title>
        <authorList>
            <person name="Kyndt J.A."/>
            <person name="Meyer T.E."/>
        </authorList>
    </citation>
    <scope>NUCLEOTIDE SEQUENCE [LARGE SCALE GENOMIC DNA]</scope>
    <source>
        <strain evidence="2 3">DSM 13378</strain>
    </source>
</reference>
<dbReference type="InterPro" id="IPR001584">
    <property type="entry name" value="Integrase_cat-core"/>
</dbReference>
<dbReference type="AlphaFoldDB" id="A0A845L7C3"/>
<dbReference type="PROSITE" id="PS50994">
    <property type="entry name" value="INTEGRASE"/>
    <property type="match status" value="1"/>
</dbReference>
<dbReference type="Gene3D" id="3.30.420.10">
    <property type="entry name" value="Ribonuclease H-like superfamily/Ribonuclease H"/>
    <property type="match status" value="1"/>
</dbReference>
<dbReference type="Proteomes" id="UP000463470">
    <property type="component" value="Unassembled WGS sequence"/>
</dbReference>
<dbReference type="OrthoDB" id="3193769at2"/>
<dbReference type="InterPro" id="IPR009057">
    <property type="entry name" value="Homeodomain-like_sf"/>
</dbReference>
<evidence type="ECO:0000259" key="1">
    <source>
        <dbReference type="PROSITE" id="PS50994"/>
    </source>
</evidence>
<dbReference type="EMBL" id="WXEY01000017">
    <property type="protein sequence ID" value="MZP30704.1"/>
    <property type="molecule type" value="Genomic_DNA"/>
</dbReference>
<name>A0A845L7C3_9FIRM</name>
<dbReference type="SUPFAM" id="SSF53098">
    <property type="entry name" value="Ribonuclease H-like"/>
    <property type="match status" value="1"/>
</dbReference>
<dbReference type="SUPFAM" id="SSF46689">
    <property type="entry name" value="Homeodomain-like"/>
    <property type="match status" value="1"/>
</dbReference>
<accession>A0A845L7C3</accession>
<feature type="non-terminal residue" evidence="2">
    <location>
        <position position="275"/>
    </location>
</feature>
<dbReference type="PANTHER" id="PTHR35004:SF6">
    <property type="entry name" value="TRANSPOSASE"/>
    <property type="match status" value="1"/>
</dbReference>
<comment type="caution">
    <text evidence="2">The sequence shown here is derived from an EMBL/GenBank/DDBJ whole genome shotgun (WGS) entry which is preliminary data.</text>
</comment>
<dbReference type="NCBIfam" id="NF033546">
    <property type="entry name" value="transpos_IS21"/>
    <property type="match status" value="1"/>
</dbReference>
<dbReference type="InterPro" id="IPR012337">
    <property type="entry name" value="RNaseH-like_sf"/>
</dbReference>
<gene>
    <name evidence="2" type="ORF">GTO91_13375</name>
</gene>
<keyword evidence="3" id="KW-1185">Reference proteome</keyword>
<dbReference type="InterPro" id="IPR036397">
    <property type="entry name" value="RNaseH_sf"/>
</dbReference>
<evidence type="ECO:0000313" key="2">
    <source>
        <dbReference type="EMBL" id="MZP30704.1"/>
    </source>
</evidence>
<dbReference type="PANTHER" id="PTHR35004">
    <property type="entry name" value="TRANSPOSASE RV3428C-RELATED"/>
    <property type="match status" value="1"/>
</dbReference>
<feature type="domain" description="Integrase catalytic" evidence="1">
    <location>
        <begin position="108"/>
        <end position="275"/>
    </location>
</feature>